<organism evidence="1 2">
    <name type="scientific">Candidatus Coatesbacteria bacterium RBG_13_66_14</name>
    <dbReference type="NCBI Taxonomy" id="1817816"/>
    <lineage>
        <taxon>Bacteria</taxon>
        <taxon>Candidatus Coatesiibacteriota</taxon>
    </lineage>
</organism>
<proteinExistence type="predicted"/>
<protein>
    <submittedName>
        <fullName evidence="1">Uncharacterized protein</fullName>
    </submittedName>
</protein>
<sequence length="137" mass="16078">MEFWAYYYPEEPAHPRPFDVNVRYDQYGMPGAYYFRTRVGGDDLEETDTGFDYQGKYTLYLYRLNLEEPCHIEGGTPFWLEVRSDAENCNWGSKPTGNLYYQWNQWDCAVYFRLLGTPDETAVQPASWGEIKAGFSD</sequence>
<name>A0A1F5F4A0_9BACT</name>
<dbReference type="EMBL" id="MFAF01000102">
    <property type="protein sequence ID" value="OGD74491.1"/>
    <property type="molecule type" value="Genomic_DNA"/>
</dbReference>
<accession>A0A1F5F4A0</accession>
<evidence type="ECO:0000313" key="2">
    <source>
        <dbReference type="Proteomes" id="UP000177187"/>
    </source>
</evidence>
<comment type="caution">
    <text evidence="1">The sequence shown here is derived from an EMBL/GenBank/DDBJ whole genome shotgun (WGS) entry which is preliminary data.</text>
</comment>
<reference evidence="1 2" key="1">
    <citation type="journal article" date="2016" name="Nat. Commun.">
        <title>Thousands of microbial genomes shed light on interconnected biogeochemical processes in an aquifer system.</title>
        <authorList>
            <person name="Anantharaman K."/>
            <person name="Brown C.T."/>
            <person name="Hug L.A."/>
            <person name="Sharon I."/>
            <person name="Castelle C.J."/>
            <person name="Probst A.J."/>
            <person name="Thomas B.C."/>
            <person name="Singh A."/>
            <person name="Wilkins M.J."/>
            <person name="Karaoz U."/>
            <person name="Brodie E.L."/>
            <person name="Williams K.H."/>
            <person name="Hubbard S.S."/>
            <person name="Banfield J.F."/>
        </authorList>
    </citation>
    <scope>NUCLEOTIDE SEQUENCE [LARGE SCALE GENOMIC DNA]</scope>
</reference>
<dbReference type="Proteomes" id="UP000177187">
    <property type="component" value="Unassembled WGS sequence"/>
</dbReference>
<dbReference type="AlphaFoldDB" id="A0A1F5F4A0"/>
<evidence type="ECO:0000313" key="1">
    <source>
        <dbReference type="EMBL" id="OGD74491.1"/>
    </source>
</evidence>
<gene>
    <name evidence="1" type="ORF">A2Y64_01945</name>
</gene>